<name>A0A0U1DV34_9MYCO</name>
<feature type="region of interest" description="Disordered" evidence="1">
    <location>
        <begin position="19"/>
        <end position="42"/>
    </location>
</feature>
<feature type="region of interest" description="Disordered" evidence="1">
    <location>
        <begin position="163"/>
        <end position="244"/>
    </location>
</feature>
<feature type="compositionally biased region" description="Basic and acidic residues" evidence="1">
    <location>
        <begin position="363"/>
        <end position="373"/>
    </location>
</feature>
<evidence type="ECO:0000256" key="1">
    <source>
        <dbReference type="SAM" id="MobiDB-lite"/>
    </source>
</evidence>
<organism evidence="2 3">
    <name type="scientific">Mycobacterium europaeum</name>
    <dbReference type="NCBI Taxonomy" id="761804"/>
    <lineage>
        <taxon>Bacteria</taxon>
        <taxon>Bacillati</taxon>
        <taxon>Actinomycetota</taxon>
        <taxon>Actinomycetes</taxon>
        <taxon>Mycobacteriales</taxon>
        <taxon>Mycobacteriaceae</taxon>
        <taxon>Mycobacterium</taxon>
        <taxon>Mycobacterium simiae complex</taxon>
    </lineage>
</organism>
<accession>A0A0U1DV34</accession>
<keyword evidence="3" id="KW-1185">Reference proteome</keyword>
<dbReference type="EMBL" id="CTEC01000003">
    <property type="protein sequence ID" value="CQD23310.1"/>
    <property type="molecule type" value="Genomic_DNA"/>
</dbReference>
<protein>
    <submittedName>
        <fullName evidence="2">Putative rep protein</fullName>
    </submittedName>
</protein>
<reference evidence="3" key="1">
    <citation type="submission" date="2015-03" db="EMBL/GenBank/DDBJ databases">
        <authorList>
            <person name="Urmite Genomes"/>
        </authorList>
    </citation>
    <scope>NUCLEOTIDE SEQUENCE [LARGE SCALE GENOMIC DNA]</scope>
    <source>
        <strain evidence="3">CSUR P1344</strain>
    </source>
</reference>
<sequence length="382" mass="41587">MSWRHRHFSVRPARLANLARDESASAGSRDRHDPSFATLPHGLTSPRLAEADYRVRRRQWIVTVGSVPATIPMWASRNSWTCDVAAWAASSTGQRTLRRAHLTQRLFTRVSAALARFADGTSGRHCAVTNSRVALTAGCSARSVTTVRAVLAEAAFAVEVRRGTGSATTPVHQRRPSVWHLTSRRTPVDRPAFCDLPRSRREAGSVPLGSTQPGEALRAAPGDSSNPKRRRSGRHSPASPRPLHTQRLAGWLASTAAGLGARSGHHVVGQLCDALQTSHLELDAWTGPQLVSALNDDMKRRGITWPDEITHPGAFLAHRLRHLPARPPTSADKASMGVHGVPEEITPIPPTRPSGCPSQARVDAQRSIRETLARKRRASSHH</sequence>
<feature type="region of interest" description="Disordered" evidence="1">
    <location>
        <begin position="345"/>
        <end position="382"/>
    </location>
</feature>
<gene>
    <name evidence="2" type="ORF">BN000_05808</name>
</gene>
<feature type="compositionally biased region" description="Basic and acidic residues" evidence="1">
    <location>
        <begin position="19"/>
        <end position="34"/>
    </location>
</feature>
<dbReference type="AlphaFoldDB" id="A0A0U1DV34"/>
<proteinExistence type="predicted"/>
<evidence type="ECO:0000313" key="2">
    <source>
        <dbReference type="EMBL" id="CQD23310.1"/>
    </source>
</evidence>
<evidence type="ECO:0000313" key="3">
    <source>
        <dbReference type="Proteomes" id="UP000199601"/>
    </source>
</evidence>
<dbReference type="Proteomes" id="UP000199601">
    <property type="component" value="Unassembled WGS sequence"/>
</dbReference>